<evidence type="ECO:0000313" key="3">
    <source>
        <dbReference type="Proteomes" id="UP001432209"/>
    </source>
</evidence>
<dbReference type="PANTHER" id="PTHR33164:SF106">
    <property type="entry name" value="TRANSCRIPTIONAL REGULATORY PROTEIN"/>
    <property type="match status" value="1"/>
</dbReference>
<proteinExistence type="predicted"/>
<dbReference type="SMART" id="SM00347">
    <property type="entry name" value="HTH_MARR"/>
    <property type="match status" value="1"/>
</dbReference>
<reference evidence="2" key="1">
    <citation type="submission" date="2022-10" db="EMBL/GenBank/DDBJ databases">
        <title>The complete genomes of actinobacterial strains from the NBC collection.</title>
        <authorList>
            <person name="Joergensen T.S."/>
            <person name="Alvarez Arevalo M."/>
            <person name="Sterndorff E.B."/>
            <person name="Faurdal D."/>
            <person name="Vuksanovic O."/>
            <person name="Mourched A.-S."/>
            <person name="Charusanti P."/>
            <person name="Shaw S."/>
            <person name="Blin K."/>
            <person name="Weber T."/>
        </authorList>
    </citation>
    <scope>NUCLEOTIDE SEQUENCE</scope>
    <source>
        <strain evidence="2">NBC_01432</strain>
    </source>
</reference>
<dbReference type="InterPro" id="IPR000835">
    <property type="entry name" value="HTH_MarR-typ"/>
</dbReference>
<dbReference type="Proteomes" id="UP001432209">
    <property type="component" value="Chromosome"/>
</dbReference>
<dbReference type="PANTHER" id="PTHR33164">
    <property type="entry name" value="TRANSCRIPTIONAL REGULATOR, MARR FAMILY"/>
    <property type="match status" value="1"/>
</dbReference>
<sequence length="151" mass="16431">MTNPSAALCDRMQTAALRHAAASARFDHEVGAQAGVTLSTWEANFVNLLRLHGPLSPGQLGRLAGVSSSGTITGVIDRLEQVGYVTRARCRDDRRRVTVSLNTEWLEREDAPRLKRLRALLADYDEAQLTTIAEFLTRLADVETEAAGAVA</sequence>
<dbReference type="EMBL" id="CP109495">
    <property type="protein sequence ID" value="WUX54624.1"/>
    <property type="molecule type" value="Genomic_DNA"/>
</dbReference>
<organism evidence="2 3">
    <name type="scientific">Streptomyces niveus</name>
    <name type="common">Streptomyces spheroides</name>
    <dbReference type="NCBI Taxonomy" id="193462"/>
    <lineage>
        <taxon>Bacteria</taxon>
        <taxon>Bacillati</taxon>
        <taxon>Actinomycetota</taxon>
        <taxon>Actinomycetes</taxon>
        <taxon>Kitasatosporales</taxon>
        <taxon>Streptomycetaceae</taxon>
        <taxon>Streptomyces</taxon>
    </lineage>
</organism>
<protein>
    <submittedName>
        <fullName evidence="2">MarR family transcriptional regulator</fullName>
    </submittedName>
</protein>
<evidence type="ECO:0000313" key="2">
    <source>
        <dbReference type="EMBL" id="WUX54624.1"/>
    </source>
</evidence>
<dbReference type="InterPro" id="IPR036390">
    <property type="entry name" value="WH_DNA-bd_sf"/>
</dbReference>
<accession>A0ABZ2A902</accession>
<dbReference type="InterPro" id="IPR036388">
    <property type="entry name" value="WH-like_DNA-bd_sf"/>
</dbReference>
<keyword evidence="3" id="KW-1185">Reference proteome</keyword>
<name>A0ABZ2A902_STRNV</name>
<dbReference type="InterPro" id="IPR039422">
    <property type="entry name" value="MarR/SlyA-like"/>
</dbReference>
<dbReference type="RefSeq" id="WP_023541061.1">
    <property type="nucleotide sequence ID" value="NZ_CP108849.2"/>
</dbReference>
<dbReference type="SUPFAM" id="SSF46785">
    <property type="entry name" value="Winged helix' DNA-binding domain"/>
    <property type="match status" value="1"/>
</dbReference>
<dbReference type="Gene3D" id="1.10.10.10">
    <property type="entry name" value="Winged helix-like DNA-binding domain superfamily/Winged helix DNA-binding domain"/>
    <property type="match status" value="1"/>
</dbReference>
<dbReference type="Pfam" id="PF01047">
    <property type="entry name" value="MarR"/>
    <property type="match status" value="1"/>
</dbReference>
<feature type="domain" description="HTH marR-type" evidence="1">
    <location>
        <begin position="29"/>
        <end position="129"/>
    </location>
</feature>
<gene>
    <name evidence="2" type="ORF">OG442_25420</name>
</gene>
<evidence type="ECO:0000259" key="1">
    <source>
        <dbReference type="SMART" id="SM00347"/>
    </source>
</evidence>